<gene>
    <name evidence="2" type="ORF">CDD81_1398</name>
</gene>
<evidence type="ECO:0000256" key="1">
    <source>
        <dbReference type="SAM" id="Phobius"/>
    </source>
</evidence>
<dbReference type="AlphaFoldDB" id="A0A2C5XFD9"/>
<evidence type="ECO:0000313" key="3">
    <source>
        <dbReference type="Proteomes" id="UP000226192"/>
    </source>
</evidence>
<keyword evidence="1" id="KW-0472">Membrane</keyword>
<feature type="transmembrane region" description="Helical" evidence="1">
    <location>
        <begin position="486"/>
        <end position="511"/>
    </location>
</feature>
<keyword evidence="1" id="KW-1133">Transmembrane helix</keyword>
<feature type="transmembrane region" description="Helical" evidence="1">
    <location>
        <begin position="46"/>
        <end position="71"/>
    </location>
</feature>
<dbReference type="OrthoDB" id="5428040at2759"/>
<comment type="caution">
    <text evidence="2">The sequence shown here is derived from an EMBL/GenBank/DDBJ whole genome shotgun (WGS) entry which is preliminary data.</text>
</comment>
<keyword evidence="3" id="KW-1185">Reference proteome</keyword>
<evidence type="ECO:0000313" key="2">
    <source>
        <dbReference type="EMBL" id="PHH60608.1"/>
    </source>
</evidence>
<organism evidence="2 3">
    <name type="scientific">Ophiocordyceps australis</name>
    <dbReference type="NCBI Taxonomy" id="1399860"/>
    <lineage>
        <taxon>Eukaryota</taxon>
        <taxon>Fungi</taxon>
        <taxon>Dikarya</taxon>
        <taxon>Ascomycota</taxon>
        <taxon>Pezizomycotina</taxon>
        <taxon>Sordariomycetes</taxon>
        <taxon>Hypocreomycetidae</taxon>
        <taxon>Hypocreales</taxon>
        <taxon>Ophiocordycipitaceae</taxon>
        <taxon>Ophiocordyceps</taxon>
    </lineage>
</organism>
<reference evidence="2 3" key="1">
    <citation type="submission" date="2017-06" db="EMBL/GenBank/DDBJ databases">
        <title>Ant-infecting Ophiocordyceps genomes reveal a high diversity of potential behavioral manipulation genes and a possible major role for enterotoxins.</title>
        <authorList>
            <person name="De Bekker C."/>
            <person name="Evans H.C."/>
            <person name="Brachmann A."/>
            <person name="Hughes D.P."/>
        </authorList>
    </citation>
    <scope>NUCLEOTIDE SEQUENCE [LARGE SCALE GENOMIC DNA]</scope>
    <source>
        <strain evidence="2 3">Map64</strain>
    </source>
</reference>
<dbReference type="EMBL" id="NJET01000137">
    <property type="protein sequence ID" value="PHH60608.1"/>
    <property type="molecule type" value="Genomic_DNA"/>
</dbReference>
<sequence>MLASAVLETRGVYLPQLPILSILRSTNSSPYGLYKPLVAGPKDRGLLLYGTLILFTILTSLASNLISTILLSDFGNVDIKPPLKQETLAFGIPLDKPPSYTYGFSNLDYWLSRPHELPRFAEFASEPSYIDGVQDTGLSFRAPLPFTTSTEREKLKTFEGLTPILDSRVICMRPNFLEVELDTTGPTFNAIWDNLEPSQSLAKNQPGFIGPISCGTDHALVGSEMNMCSGMGNSLVPNDDNNLIKGDNLSRQTGLFYKDSYEIHAGLEALVMWNVTWPSGIVIQPGFKFANFTSSSHGIWTTWEAPFAQATKLLVSATLCYQKDVTPLMYKAKMVAKRRYKEQPPQFDTQLGNFSTDGAINLYCTHCSQSSRQNTGRLDLVLPANWSEAEILPFIPGTKSRASAFPDSKLTAYPKKLAFAQDEKVDLFYLNLFSDIFNHTGNLALALQSLYTVAFLASYYRIYPIFNVSQNASAQSWEPHNIPTRWSGFASIMVLLAIHILVLVFTIALFVGRTRESFLSDAWPIIAQVSTIDAAREVLHPDWRDDEVISRLKSQQLHKITYRIRRRHGLLQNEDEVSIET</sequence>
<protein>
    <submittedName>
        <fullName evidence="2">Uncharacterized protein</fullName>
    </submittedName>
</protein>
<keyword evidence="1" id="KW-0812">Transmembrane</keyword>
<name>A0A2C5XFD9_9HYPO</name>
<dbReference type="Proteomes" id="UP000226192">
    <property type="component" value="Unassembled WGS sequence"/>
</dbReference>
<accession>A0A2C5XFD9</accession>
<proteinExistence type="predicted"/>